<comment type="similarity">
    <text evidence="1">Belongs to the aldolase class II family.</text>
</comment>
<evidence type="ECO:0000256" key="1">
    <source>
        <dbReference type="ARBA" id="ARBA00037961"/>
    </source>
</evidence>
<dbReference type="EMBL" id="NKUC01000008">
    <property type="protein sequence ID" value="PYD57525.1"/>
    <property type="molecule type" value="Genomic_DNA"/>
</dbReference>
<dbReference type="InterPro" id="IPR036409">
    <property type="entry name" value="Aldolase_II/adducin_N_sf"/>
</dbReference>
<comment type="caution">
    <text evidence="2">The sequence shown here is derived from an EMBL/GenBank/DDBJ whole genome shotgun (WGS) entry which is preliminary data.</text>
</comment>
<dbReference type="GO" id="GO:0051015">
    <property type="term" value="F:actin filament binding"/>
    <property type="evidence" value="ECO:0007669"/>
    <property type="project" value="TreeGrafter"/>
</dbReference>
<name>A0A318PPF4_KOMXY</name>
<dbReference type="GO" id="GO:0005856">
    <property type="term" value="C:cytoskeleton"/>
    <property type="evidence" value="ECO:0007669"/>
    <property type="project" value="TreeGrafter"/>
</dbReference>
<dbReference type="Proteomes" id="UP000248257">
    <property type="component" value="Unassembled WGS sequence"/>
</dbReference>
<proteinExistence type="inferred from homology"/>
<dbReference type="AlphaFoldDB" id="A0A318PPF4"/>
<dbReference type="Pfam" id="PF00596">
    <property type="entry name" value="Aldolase_II"/>
    <property type="match status" value="1"/>
</dbReference>
<dbReference type="STRING" id="1220579.GCA_001571345_01645"/>
<dbReference type="InterPro" id="IPR051017">
    <property type="entry name" value="Aldolase-II_Adducin_sf"/>
</dbReference>
<dbReference type="PANTHER" id="PTHR10672:SF3">
    <property type="entry name" value="PROTEIN HU-LI TAI SHAO"/>
    <property type="match status" value="1"/>
</dbReference>
<organism evidence="2 3">
    <name type="scientific">Komagataeibacter xylinus</name>
    <name type="common">Gluconacetobacter xylinus</name>
    <dbReference type="NCBI Taxonomy" id="28448"/>
    <lineage>
        <taxon>Bacteria</taxon>
        <taxon>Pseudomonadati</taxon>
        <taxon>Pseudomonadota</taxon>
        <taxon>Alphaproteobacteria</taxon>
        <taxon>Acetobacterales</taxon>
        <taxon>Acetobacteraceae</taxon>
        <taxon>Komagataeibacter</taxon>
    </lineage>
</organism>
<keyword evidence="3" id="KW-1185">Reference proteome</keyword>
<accession>A0A318PPF4</accession>
<dbReference type="RefSeq" id="WP_061273903.1">
    <property type="nucleotide sequence ID" value="NZ_CBCRXN010000025.1"/>
</dbReference>
<dbReference type="SUPFAM" id="SSF53639">
    <property type="entry name" value="AraD/HMP-PK domain-like"/>
    <property type="match status" value="1"/>
</dbReference>
<reference evidence="2 3" key="1">
    <citation type="submission" date="2017-07" db="EMBL/GenBank/DDBJ databases">
        <title>A draft genome sequence of Komagataeibacter xylinus LMG 1515.</title>
        <authorList>
            <person name="Skraban J."/>
            <person name="Cleenwerck I."/>
            <person name="Vandamme P."/>
            <person name="Trcek J."/>
        </authorList>
    </citation>
    <scope>NUCLEOTIDE SEQUENCE [LARGE SCALE GENOMIC DNA]</scope>
    <source>
        <strain evidence="2 3">LMG 1515</strain>
    </source>
</reference>
<sequence>MSSLSPAPATAPTEKTLREDLAAAYRLMALFGMTDLVYTHLSVRLSGRAHAYLVNPYGFLFEEITASSLVVVDADGLPRQDTSWPINPAGFVIHSAIHRSRPDAACVMHTHTLAGMVVAAQEQNILPLNQINMEFYGRVGFHSYEGIAADDNLSERERLVRDLGTRNALILQNHGLLTVGGTIAQAFYRMYYLEQSCRIQIAAQSTGVKLHIPSEAQILRARGQFEDDPDEGRLIWQALRRKLDREQPDYRD</sequence>
<protein>
    <submittedName>
        <fullName evidence="2">Class II aldolase</fullName>
    </submittedName>
</protein>
<dbReference type="NCBIfam" id="NF005451">
    <property type="entry name" value="PRK07044.1"/>
    <property type="match status" value="1"/>
</dbReference>
<dbReference type="Gene3D" id="3.40.225.10">
    <property type="entry name" value="Class II aldolase/adducin N-terminal domain"/>
    <property type="match status" value="1"/>
</dbReference>
<gene>
    <name evidence="2" type="ORF">CFR75_05665</name>
</gene>
<dbReference type="InterPro" id="IPR001303">
    <property type="entry name" value="Aldolase_II/adducin_N"/>
</dbReference>
<dbReference type="SMART" id="SM01007">
    <property type="entry name" value="Aldolase_II"/>
    <property type="match status" value="1"/>
</dbReference>
<evidence type="ECO:0000313" key="2">
    <source>
        <dbReference type="EMBL" id="PYD57525.1"/>
    </source>
</evidence>
<dbReference type="OrthoDB" id="5291399at2"/>
<dbReference type="PANTHER" id="PTHR10672">
    <property type="entry name" value="ADDUCIN"/>
    <property type="match status" value="1"/>
</dbReference>
<evidence type="ECO:0000313" key="3">
    <source>
        <dbReference type="Proteomes" id="UP000248257"/>
    </source>
</evidence>